<sequence length="70" mass="7478">MAAAPVARLDAAAIAAIQIKNLLFVFAGYEKKHLSAADRFGILDDSFFLSMACQQSFASLLLVGCLQRGT</sequence>
<name>A0AAD4ZCN8_PRUDU</name>
<gene>
    <name evidence="1" type="ORF">L3X38_020444</name>
</gene>
<evidence type="ECO:0000313" key="2">
    <source>
        <dbReference type="Proteomes" id="UP001054821"/>
    </source>
</evidence>
<evidence type="ECO:0000313" key="1">
    <source>
        <dbReference type="EMBL" id="KAI5341170.1"/>
    </source>
</evidence>
<keyword evidence="2" id="KW-1185">Reference proteome</keyword>
<protein>
    <submittedName>
        <fullName evidence="1">Uncharacterized protein</fullName>
    </submittedName>
</protein>
<dbReference type="AlphaFoldDB" id="A0AAD4ZCN8"/>
<proteinExistence type="predicted"/>
<comment type="caution">
    <text evidence="1">The sequence shown here is derived from an EMBL/GenBank/DDBJ whole genome shotgun (WGS) entry which is preliminary data.</text>
</comment>
<dbReference type="Proteomes" id="UP001054821">
    <property type="component" value="Chromosome 3"/>
</dbReference>
<organism evidence="1 2">
    <name type="scientific">Prunus dulcis</name>
    <name type="common">Almond</name>
    <name type="synonym">Amygdalus dulcis</name>
    <dbReference type="NCBI Taxonomy" id="3755"/>
    <lineage>
        <taxon>Eukaryota</taxon>
        <taxon>Viridiplantae</taxon>
        <taxon>Streptophyta</taxon>
        <taxon>Embryophyta</taxon>
        <taxon>Tracheophyta</taxon>
        <taxon>Spermatophyta</taxon>
        <taxon>Magnoliopsida</taxon>
        <taxon>eudicotyledons</taxon>
        <taxon>Gunneridae</taxon>
        <taxon>Pentapetalae</taxon>
        <taxon>rosids</taxon>
        <taxon>fabids</taxon>
        <taxon>Rosales</taxon>
        <taxon>Rosaceae</taxon>
        <taxon>Amygdaloideae</taxon>
        <taxon>Amygdaleae</taxon>
        <taxon>Prunus</taxon>
    </lineage>
</organism>
<accession>A0AAD4ZCN8</accession>
<dbReference type="EMBL" id="JAJFAZ020000003">
    <property type="protein sequence ID" value="KAI5341170.1"/>
    <property type="molecule type" value="Genomic_DNA"/>
</dbReference>
<reference evidence="1 2" key="1">
    <citation type="journal article" date="2022" name="G3 (Bethesda)">
        <title>Whole-genome sequence and methylome profiling of the almond [Prunus dulcis (Mill.) D.A. Webb] cultivar 'Nonpareil'.</title>
        <authorList>
            <person name="D'Amico-Willman K.M."/>
            <person name="Ouma W.Z."/>
            <person name="Meulia T."/>
            <person name="Sideli G.M."/>
            <person name="Gradziel T.M."/>
            <person name="Fresnedo-Ramirez J."/>
        </authorList>
    </citation>
    <scope>NUCLEOTIDE SEQUENCE [LARGE SCALE GENOMIC DNA]</scope>
    <source>
        <strain evidence="1">Clone GOH B32 T37-40</strain>
    </source>
</reference>